<accession>A0A9P7FTH2</accession>
<dbReference type="SUPFAM" id="SSF51735">
    <property type="entry name" value="NAD(P)-binding Rossmann-fold domains"/>
    <property type="match status" value="1"/>
</dbReference>
<keyword evidence="2" id="KW-0597">Phosphoprotein</keyword>
<reference evidence="5" key="1">
    <citation type="submission" date="2021-02" db="EMBL/GenBank/DDBJ databases">
        <authorList>
            <person name="Nieuwenhuis M."/>
            <person name="Van De Peppel L.J.J."/>
        </authorList>
    </citation>
    <scope>NUCLEOTIDE SEQUENCE</scope>
    <source>
        <strain evidence="5">D49</strain>
    </source>
</reference>
<gene>
    <name evidence="5" type="ORF">H0H81_006924</name>
</gene>
<dbReference type="InterPro" id="IPR036291">
    <property type="entry name" value="NAD(P)-bd_dom_sf"/>
</dbReference>
<evidence type="ECO:0000256" key="3">
    <source>
        <dbReference type="SAM" id="MobiDB-lite"/>
    </source>
</evidence>
<evidence type="ECO:0000259" key="4">
    <source>
        <dbReference type="Pfam" id="PF07993"/>
    </source>
</evidence>
<evidence type="ECO:0000313" key="5">
    <source>
        <dbReference type="EMBL" id="KAG5636771.1"/>
    </source>
</evidence>
<dbReference type="PANTHER" id="PTHR44845:SF1">
    <property type="entry name" value="L-2-AMINOADIPATE REDUCTASE"/>
    <property type="match status" value="1"/>
</dbReference>
<proteinExistence type="predicted"/>
<dbReference type="Gene3D" id="3.40.50.720">
    <property type="entry name" value="NAD(P)-binding Rossmann-like Domain"/>
    <property type="match status" value="1"/>
</dbReference>
<feature type="region of interest" description="Disordered" evidence="3">
    <location>
        <begin position="372"/>
        <end position="391"/>
    </location>
</feature>
<reference evidence="5" key="2">
    <citation type="submission" date="2021-10" db="EMBL/GenBank/DDBJ databases">
        <title>Phylogenomics reveals ancestral predisposition of the termite-cultivated fungus Termitomyces towards a domesticated lifestyle.</title>
        <authorList>
            <person name="Auxier B."/>
            <person name="Grum-Grzhimaylo A."/>
            <person name="Cardenas M.E."/>
            <person name="Lodge J.D."/>
            <person name="Laessoe T."/>
            <person name="Pedersen O."/>
            <person name="Smith M.E."/>
            <person name="Kuyper T.W."/>
            <person name="Franco-Molano E.A."/>
            <person name="Baroni T.J."/>
            <person name="Aanen D.K."/>
        </authorList>
    </citation>
    <scope>NUCLEOTIDE SEQUENCE</scope>
    <source>
        <strain evidence="5">D49</strain>
    </source>
</reference>
<evidence type="ECO:0000256" key="1">
    <source>
        <dbReference type="ARBA" id="ARBA00022450"/>
    </source>
</evidence>
<evidence type="ECO:0000256" key="2">
    <source>
        <dbReference type="ARBA" id="ARBA00022553"/>
    </source>
</evidence>
<keyword evidence="6" id="KW-1185">Reference proteome</keyword>
<dbReference type="PANTHER" id="PTHR44845">
    <property type="entry name" value="CARRIER DOMAIN-CONTAINING PROTEIN"/>
    <property type="match status" value="1"/>
</dbReference>
<dbReference type="EMBL" id="JABCKI010005895">
    <property type="protein sequence ID" value="KAG5636771.1"/>
    <property type="molecule type" value="Genomic_DNA"/>
</dbReference>
<name>A0A9P7FTH2_9AGAR</name>
<sequence>MSSTTNKPAYDQLKHMETLVNTYSRLPPGQSSAQPNCAKTARVSTTSILLTGSTGNLGSDILALLLSDPSVTKVYALNRRSSKGSALERIKQQFKTKGFDETFLWSGKVVFITGDTARADLGLEAGLYEEIRQSITMIIHNAWPINLQRDLSYFEPNMQGLRNLIDLGHASRASQDLRFIFISSLSACQAWNSYRDTQFVPENVLTNTVVGCGFGYGASKHVAERIVSRSGLQATSIRVTQLCGRFSGDHWSPSEWIPIFISASIGMGILPIYYGVISCVPMDVAAQCIHEFVSSEKPLPPMLNLSHPRPFPWDVVVEGVNRTVVKNMGSKPLPTTSLANWMSLVKKSKHMAEIRHPVLKLVAGDLGELNTQSDSNKASVQVDTPDPEHIPGPGLSIELAQLYSPTLRDARQVSAEDVQRWVKEWFSTGFCRLPTSIANYAKL</sequence>
<dbReference type="InterPro" id="IPR013120">
    <property type="entry name" value="FAR_NAD-bd"/>
</dbReference>
<dbReference type="Proteomes" id="UP000717328">
    <property type="component" value="Unassembled WGS sequence"/>
</dbReference>
<dbReference type="AlphaFoldDB" id="A0A9P7FTH2"/>
<comment type="caution">
    <text evidence="5">The sequence shown here is derived from an EMBL/GenBank/DDBJ whole genome shotgun (WGS) entry which is preliminary data.</text>
</comment>
<feature type="compositionally biased region" description="Polar residues" evidence="3">
    <location>
        <begin position="372"/>
        <end position="382"/>
    </location>
</feature>
<protein>
    <recommendedName>
        <fullName evidence="4">Thioester reductase (TE) domain-containing protein</fullName>
    </recommendedName>
</protein>
<evidence type="ECO:0000313" key="6">
    <source>
        <dbReference type="Proteomes" id="UP000717328"/>
    </source>
</evidence>
<keyword evidence="1" id="KW-0596">Phosphopantetheine</keyword>
<organism evidence="5 6">
    <name type="scientific">Sphagnurus paluster</name>
    <dbReference type="NCBI Taxonomy" id="117069"/>
    <lineage>
        <taxon>Eukaryota</taxon>
        <taxon>Fungi</taxon>
        <taxon>Dikarya</taxon>
        <taxon>Basidiomycota</taxon>
        <taxon>Agaricomycotina</taxon>
        <taxon>Agaricomycetes</taxon>
        <taxon>Agaricomycetidae</taxon>
        <taxon>Agaricales</taxon>
        <taxon>Tricholomatineae</taxon>
        <taxon>Lyophyllaceae</taxon>
        <taxon>Sphagnurus</taxon>
    </lineage>
</organism>
<feature type="domain" description="Thioester reductase (TE)" evidence="4">
    <location>
        <begin position="50"/>
        <end position="289"/>
    </location>
</feature>
<dbReference type="OrthoDB" id="429813at2759"/>
<dbReference type="Pfam" id="PF07993">
    <property type="entry name" value="NAD_binding_4"/>
    <property type="match status" value="1"/>
</dbReference>